<name>A0A8C5CWB0_GADMO</name>
<dbReference type="GO" id="GO:0051216">
    <property type="term" value="P:cartilage development"/>
    <property type="evidence" value="ECO:0007669"/>
    <property type="project" value="Ensembl"/>
</dbReference>
<accession>A0A8C5CWB0</accession>
<feature type="signal peptide" evidence="2">
    <location>
        <begin position="1"/>
        <end position="29"/>
    </location>
</feature>
<evidence type="ECO:0000313" key="3">
    <source>
        <dbReference type="Ensembl" id="ENSGMOP00000067054.1"/>
    </source>
</evidence>
<evidence type="ECO:0000256" key="2">
    <source>
        <dbReference type="SAM" id="SignalP"/>
    </source>
</evidence>
<organism evidence="3 4">
    <name type="scientific">Gadus morhua</name>
    <name type="common">Atlantic cod</name>
    <dbReference type="NCBI Taxonomy" id="8049"/>
    <lineage>
        <taxon>Eukaryota</taxon>
        <taxon>Metazoa</taxon>
        <taxon>Chordata</taxon>
        <taxon>Craniata</taxon>
        <taxon>Vertebrata</taxon>
        <taxon>Euteleostomi</taxon>
        <taxon>Actinopterygii</taxon>
        <taxon>Neopterygii</taxon>
        <taxon>Teleostei</taxon>
        <taxon>Neoteleostei</taxon>
        <taxon>Acanthomorphata</taxon>
        <taxon>Zeiogadaria</taxon>
        <taxon>Gadariae</taxon>
        <taxon>Gadiformes</taxon>
        <taxon>Gadoidei</taxon>
        <taxon>Gadidae</taxon>
        <taxon>Gadus</taxon>
    </lineage>
</organism>
<keyword evidence="4" id="KW-1185">Reference proteome</keyword>
<evidence type="ECO:0000256" key="1">
    <source>
        <dbReference type="SAM" id="MobiDB-lite"/>
    </source>
</evidence>
<keyword evidence="2" id="KW-0732">Signal</keyword>
<dbReference type="OMA" id="LRICNPE"/>
<reference evidence="3" key="2">
    <citation type="submission" date="2025-09" db="UniProtKB">
        <authorList>
            <consortium name="Ensembl"/>
        </authorList>
    </citation>
    <scope>IDENTIFICATION</scope>
</reference>
<protein>
    <submittedName>
        <fullName evidence="3">Actinodin2</fullName>
    </submittedName>
</protein>
<dbReference type="AlphaFoldDB" id="A0A8C5CWB0"/>
<feature type="chain" id="PRO_5045195118" evidence="2">
    <location>
        <begin position="30"/>
        <end position="535"/>
    </location>
</feature>
<dbReference type="OrthoDB" id="8682554at2759"/>
<dbReference type="GO" id="GO:0033333">
    <property type="term" value="P:fin development"/>
    <property type="evidence" value="ECO:0007669"/>
    <property type="project" value="Ensembl"/>
</dbReference>
<dbReference type="GeneTree" id="ENSGT00500000045505"/>
<sequence length="535" mass="58454">MAQDRSRSLSLVHTGLLIAVVLLPDFLGAVPVDQHKEDVSAVSSDAESGDQKLVRNRRNLALMALPQFQRVPDFWAWYKLFTETHNQEGVEDLDRLYLTWLQNKHRSEEGPAFNHYLNHLSEIYKTCANSDDPECIAEHTSKPKAAMVMPAQFRAAAMHTCNPYTDPYCMFPMLAKGAPVEAAPAPAPVKLPVPIFSPMLPSPMKTPTGYYYYAPVLEPFLSHEQRVELMRICKPEDVECLQYHLRAAYGYRPVAGPAPSYSALNCNPKDPYCKPVLVQKSPTGFYHMLYPGCDPAVDPLCASEAGPAPLSADGAPKEQHCNPLFDGGCNPLTATKLSGLTKPVLEYLQKDGPAAPAAASVPAPLTCDPRTNPFCILAAAHYLRRPQPQLPEHQVRYRLGVHGKTRDGHDCYVHYDKDCIAVGDQPKAPAAVKAPATPYCHPFDPSCGKFASPAAAVAAPAKAAGPDDIILPHPDCDPEVDYNCRLRRGKPAAAITAAADEPAAVADEPARMTRSQASPSFEDFLSGYLSQYQQK</sequence>
<gene>
    <name evidence="3" type="primary">and2</name>
</gene>
<dbReference type="Proteomes" id="UP000694546">
    <property type="component" value="Chromosome 8"/>
</dbReference>
<proteinExistence type="predicted"/>
<evidence type="ECO:0000313" key="4">
    <source>
        <dbReference type="Proteomes" id="UP000694546"/>
    </source>
</evidence>
<feature type="region of interest" description="Disordered" evidence="1">
    <location>
        <begin position="500"/>
        <end position="519"/>
    </location>
</feature>
<reference evidence="3" key="1">
    <citation type="submission" date="2025-08" db="UniProtKB">
        <authorList>
            <consortium name="Ensembl"/>
        </authorList>
    </citation>
    <scope>IDENTIFICATION</scope>
</reference>
<dbReference type="Ensembl" id="ENSGMOT00000024654.1">
    <property type="protein sequence ID" value="ENSGMOP00000067054.1"/>
    <property type="gene ID" value="ENSGMOG00000030076.1"/>
</dbReference>